<feature type="transmembrane region" description="Helical" evidence="6">
    <location>
        <begin position="93"/>
        <end position="112"/>
    </location>
</feature>
<sequence>MLEHMREMGLDFSKPWYIQWTWDPIFLVFLLVIIGLYLYAIGPYRTMVHPQAQLKRGQTIAFLLGVFVLFVALISPLDTFAMVSFTGHMTQHLLVSLIVSPLLVIGIPEWLAQAILKGKFAQTTWKWLTFPFIAPVLFNANIWLWHAPPILNAMMSNHNLHALAQVCYLVTGIIFWWPLFGARIERAYELNLLEKMLYILLSDMPMVVIGAGLTFMQPLYDIYKHNLIGLSPVTDQQLGGSIMWIPGAIFMIVMASILFLRWMLQLEARQKETDAALALALEQGMEDEEE</sequence>
<evidence type="ECO:0000313" key="8">
    <source>
        <dbReference type="Proteomes" id="UP000654345"/>
    </source>
</evidence>
<reference evidence="7 8" key="1">
    <citation type="journal article" date="2021" name="Int. J. Syst. Evol. Microbiol.">
        <title>Reticulibacter mediterranei gen. nov., sp. nov., within the new family Reticulibacteraceae fam. nov., and Ktedonospora formicarum gen. nov., sp. nov., Ktedonobacter robiniae sp. nov., Dictyobacter formicarum sp. nov. and Dictyobacter arantiisoli sp. nov., belonging to the class Ktedonobacteria.</title>
        <authorList>
            <person name="Yabe S."/>
            <person name="Zheng Y."/>
            <person name="Wang C.M."/>
            <person name="Sakai Y."/>
            <person name="Abe K."/>
            <person name="Yokota A."/>
            <person name="Donadio S."/>
            <person name="Cavaletti L."/>
            <person name="Monciardini P."/>
        </authorList>
    </citation>
    <scope>NUCLEOTIDE SEQUENCE [LARGE SCALE GENOMIC DNA]</scope>
    <source>
        <strain evidence="7 8">SOSP1-30</strain>
    </source>
</reference>
<comment type="caution">
    <text evidence="7">The sequence shown here is derived from an EMBL/GenBank/DDBJ whole genome shotgun (WGS) entry which is preliminary data.</text>
</comment>
<gene>
    <name evidence="7" type="ORF">KSB_70360</name>
</gene>
<feature type="transmembrane region" description="Helical" evidence="6">
    <location>
        <begin position="124"/>
        <end position="143"/>
    </location>
</feature>
<dbReference type="RefSeq" id="WP_201374831.1">
    <property type="nucleotide sequence ID" value="NZ_BNJG01000003.1"/>
</dbReference>
<feature type="transmembrane region" description="Helical" evidence="6">
    <location>
        <begin position="60"/>
        <end position="81"/>
    </location>
</feature>
<feature type="transmembrane region" description="Helical" evidence="6">
    <location>
        <begin position="20"/>
        <end position="39"/>
    </location>
</feature>
<feature type="transmembrane region" description="Helical" evidence="6">
    <location>
        <begin position="163"/>
        <end position="184"/>
    </location>
</feature>
<proteinExistence type="predicted"/>
<evidence type="ECO:0000256" key="5">
    <source>
        <dbReference type="ARBA" id="ARBA00023136"/>
    </source>
</evidence>
<keyword evidence="2" id="KW-1003">Cell membrane</keyword>
<evidence type="ECO:0000256" key="4">
    <source>
        <dbReference type="ARBA" id="ARBA00022989"/>
    </source>
</evidence>
<name>A0ABQ3V0R4_9CHLR</name>
<feature type="transmembrane region" description="Helical" evidence="6">
    <location>
        <begin position="196"/>
        <end position="220"/>
    </location>
</feature>
<dbReference type="InterPro" id="IPR019108">
    <property type="entry name" value="Caa3_assmbl_CtaG-rel"/>
</dbReference>
<dbReference type="Pfam" id="PF09678">
    <property type="entry name" value="Caa3_CtaG"/>
    <property type="match status" value="1"/>
</dbReference>
<organism evidence="7 8">
    <name type="scientific">Ktedonobacter robiniae</name>
    <dbReference type="NCBI Taxonomy" id="2778365"/>
    <lineage>
        <taxon>Bacteria</taxon>
        <taxon>Bacillati</taxon>
        <taxon>Chloroflexota</taxon>
        <taxon>Ktedonobacteria</taxon>
        <taxon>Ktedonobacterales</taxon>
        <taxon>Ktedonobacteraceae</taxon>
        <taxon>Ktedonobacter</taxon>
    </lineage>
</organism>
<evidence type="ECO:0000256" key="2">
    <source>
        <dbReference type="ARBA" id="ARBA00022475"/>
    </source>
</evidence>
<dbReference type="EMBL" id="BNJG01000003">
    <property type="protein sequence ID" value="GHO58561.1"/>
    <property type="molecule type" value="Genomic_DNA"/>
</dbReference>
<keyword evidence="8" id="KW-1185">Reference proteome</keyword>
<keyword evidence="4 6" id="KW-1133">Transmembrane helix</keyword>
<accession>A0ABQ3V0R4</accession>
<evidence type="ECO:0000256" key="1">
    <source>
        <dbReference type="ARBA" id="ARBA00004651"/>
    </source>
</evidence>
<dbReference type="Proteomes" id="UP000654345">
    <property type="component" value="Unassembled WGS sequence"/>
</dbReference>
<evidence type="ECO:0000313" key="7">
    <source>
        <dbReference type="EMBL" id="GHO58561.1"/>
    </source>
</evidence>
<feature type="transmembrane region" description="Helical" evidence="6">
    <location>
        <begin position="240"/>
        <end position="260"/>
    </location>
</feature>
<evidence type="ECO:0000256" key="6">
    <source>
        <dbReference type="SAM" id="Phobius"/>
    </source>
</evidence>
<protein>
    <submittedName>
        <fullName evidence="7">Membrane protein</fullName>
    </submittedName>
</protein>
<keyword evidence="5 6" id="KW-0472">Membrane</keyword>
<keyword evidence="3 6" id="KW-0812">Transmembrane</keyword>
<evidence type="ECO:0000256" key="3">
    <source>
        <dbReference type="ARBA" id="ARBA00022692"/>
    </source>
</evidence>
<comment type="subcellular location">
    <subcellularLocation>
        <location evidence="1">Cell membrane</location>
        <topology evidence="1">Multi-pass membrane protein</topology>
    </subcellularLocation>
</comment>